<gene>
    <name evidence="2" type="ORF">LITE_LOCUS50225</name>
</gene>
<feature type="non-terminal residue" evidence="2">
    <location>
        <position position="55"/>
    </location>
</feature>
<feature type="region of interest" description="Disordered" evidence="1">
    <location>
        <begin position="19"/>
        <end position="55"/>
    </location>
</feature>
<proteinExistence type="predicted"/>
<protein>
    <submittedName>
        <fullName evidence="2">Uncharacterized protein</fullName>
    </submittedName>
</protein>
<dbReference type="AlphaFoldDB" id="A0AAV0RVU2"/>
<evidence type="ECO:0000313" key="2">
    <source>
        <dbReference type="EMBL" id="CAI0597075.1"/>
    </source>
</evidence>
<dbReference type="EMBL" id="CAMGYJ010000011">
    <property type="protein sequence ID" value="CAI0597075.1"/>
    <property type="molecule type" value="Genomic_DNA"/>
</dbReference>
<comment type="caution">
    <text evidence="2">The sequence shown here is derived from an EMBL/GenBank/DDBJ whole genome shotgun (WGS) entry which is preliminary data.</text>
</comment>
<name>A0AAV0RVU2_9ROSI</name>
<sequence length="55" mass="6523">MNLGMQDIFVRAGYLDRDRMKNRKPDRITRTETGPRPDSKQSNPIFGLRFEVKNR</sequence>
<reference evidence="2" key="1">
    <citation type="submission" date="2022-08" db="EMBL/GenBank/DDBJ databases">
        <authorList>
            <person name="Gutierrez-Valencia J."/>
        </authorList>
    </citation>
    <scope>NUCLEOTIDE SEQUENCE</scope>
</reference>
<evidence type="ECO:0000313" key="3">
    <source>
        <dbReference type="Proteomes" id="UP001154282"/>
    </source>
</evidence>
<accession>A0AAV0RVU2</accession>
<evidence type="ECO:0000256" key="1">
    <source>
        <dbReference type="SAM" id="MobiDB-lite"/>
    </source>
</evidence>
<organism evidence="2 3">
    <name type="scientific">Linum tenue</name>
    <dbReference type="NCBI Taxonomy" id="586396"/>
    <lineage>
        <taxon>Eukaryota</taxon>
        <taxon>Viridiplantae</taxon>
        <taxon>Streptophyta</taxon>
        <taxon>Embryophyta</taxon>
        <taxon>Tracheophyta</taxon>
        <taxon>Spermatophyta</taxon>
        <taxon>Magnoliopsida</taxon>
        <taxon>eudicotyledons</taxon>
        <taxon>Gunneridae</taxon>
        <taxon>Pentapetalae</taxon>
        <taxon>rosids</taxon>
        <taxon>fabids</taxon>
        <taxon>Malpighiales</taxon>
        <taxon>Linaceae</taxon>
        <taxon>Linum</taxon>
    </lineage>
</organism>
<feature type="compositionally biased region" description="Basic and acidic residues" evidence="1">
    <location>
        <begin position="19"/>
        <end position="39"/>
    </location>
</feature>
<dbReference type="Proteomes" id="UP001154282">
    <property type="component" value="Unassembled WGS sequence"/>
</dbReference>
<keyword evidence="3" id="KW-1185">Reference proteome</keyword>